<organism evidence="1 2">
    <name type="scientific">Parasitella parasitica</name>
    <dbReference type="NCBI Taxonomy" id="35722"/>
    <lineage>
        <taxon>Eukaryota</taxon>
        <taxon>Fungi</taxon>
        <taxon>Fungi incertae sedis</taxon>
        <taxon>Mucoromycota</taxon>
        <taxon>Mucoromycotina</taxon>
        <taxon>Mucoromycetes</taxon>
        <taxon>Mucorales</taxon>
        <taxon>Mucorineae</taxon>
        <taxon>Mucoraceae</taxon>
        <taxon>Parasitella</taxon>
    </lineage>
</organism>
<reference evidence="1 2" key="1">
    <citation type="submission" date="2014-09" db="EMBL/GenBank/DDBJ databases">
        <authorList>
            <person name="Ellenberger Sabrina"/>
        </authorList>
    </citation>
    <scope>NUCLEOTIDE SEQUENCE [LARGE SCALE GENOMIC DNA]</scope>
    <source>
        <strain evidence="1 2">CBS 412.66</strain>
    </source>
</reference>
<dbReference type="OrthoDB" id="2287970at2759"/>
<name>A0A0B7NDW5_9FUNG</name>
<accession>A0A0B7NDW5</accession>
<feature type="non-terminal residue" evidence="1">
    <location>
        <position position="1"/>
    </location>
</feature>
<dbReference type="STRING" id="35722.A0A0B7NDW5"/>
<sequence>IASLQSEGLRESTDYCDTCRFKFPINSEYLYTVGPPEMVVAFFTEFVFQRVTPKQISLNTDANVQIALITEETSIPSATLAQMLEEAPLNNAGDGKIIYVPIGLETAKKYRKGLLKLHQYQAKTRSIQWPSPRDIDGLWTTIKEYGHHLVYNQVLMNSDRAAHCMIRDSYKPGQLLKMLKSLWLSNSKTSLRELLSISFSTKCFCVMKIYGT</sequence>
<protein>
    <submittedName>
        <fullName evidence="1">Uncharacterized protein</fullName>
    </submittedName>
</protein>
<evidence type="ECO:0000313" key="2">
    <source>
        <dbReference type="Proteomes" id="UP000054107"/>
    </source>
</evidence>
<proteinExistence type="predicted"/>
<dbReference type="EMBL" id="LN730506">
    <property type="protein sequence ID" value="CEP13722.1"/>
    <property type="molecule type" value="Genomic_DNA"/>
</dbReference>
<dbReference type="AlphaFoldDB" id="A0A0B7NDW5"/>
<dbReference type="Proteomes" id="UP000054107">
    <property type="component" value="Unassembled WGS sequence"/>
</dbReference>
<keyword evidence="2" id="KW-1185">Reference proteome</keyword>
<gene>
    <name evidence="1" type="primary">PARPA_07852.1 scaffold 30876</name>
</gene>
<evidence type="ECO:0000313" key="1">
    <source>
        <dbReference type="EMBL" id="CEP13722.1"/>
    </source>
</evidence>